<feature type="compositionally biased region" description="Polar residues" evidence="7">
    <location>
        <begin position="52"/>
        <end position="63"/>
    </location>
</feature>
<feature type="region of interest" description="Disordered" evidence="7">
    <location>
        <begin position="109"/>
        <end position="161"/>
    </location>
</feature>
<dbReference type="RefSeq" id="XP_043173272.1">
    <property type="nucleotide sequence ID" value="XM_043317337.1"/>
</dbReference>
<evidence type="ECO:0000256" key="6">
    <source>
        <dbReference type="ARBA" id="ARBA00022840"/>
    </source>
</evidence>
<reference evidence="9" key="1">
    <citation type="submission" date="2021-05" db="EMBL/GenBank/DDBJ databases">
        <authorList>
            <person name="Stam R."/>
        </authorList>
    </citation>
    <scope>NUCLEOTIDE SEQUENCE</scope>
    <source>
        <strain evidence="9">CS162</strain>
    </source>
</reference>
<feature type="region of interest" description="Disordered" evidence="7">
    <location>
        <begin position="1"/>
        <end position="65"/>
    </location>
</feature>
<evidence type="ECO:0000259" key="8">
    <source>
        <dbReference type="PROSITE" id="PS50011"/>
    </source>
</evidence>
<keyword evidence="3" id="KW-0808">Transferase</keyword>
<keyword evidence="2" id="KW-0723">Serine/threonine-protein kinase</keyword>
<evidence type="ECO:0000313" key="10">
    <source>
        <dbReference type="Proteomes" id="UP000676310"/>
    </source>
</evidence>
<dbReference type="Proteomes" id="UP000676310">
    <property type="component" value="Unassembled WGS sequence"/>
</dbReference>
<sequence length="794" mass="89135">MEIQTEQRRASKTHTTNDQAQPHPGYQAEGGAEGDLPRLQSITPAPVLSPSRVHQSPNSSSNLDRLVEIKRRTVGQVAELTKAEIQDRQDIADRVARIKARVAELTGDVESGLPDSTERSKERPLTLQPCRHTTGNITSSPKLQPAPRSVSDMKSVDSKDASSEAHASYLVLNSTRTASTTESHLARVEQDPFCRPWYSGSILGRILSEMGVESVRSTFINLGVTDLWLPLSRQLLRRSLGDPHHISEFLKLQDEHLSVFLIRWTQLIRGEEIFDMMFNHCEFEDDEDIFEENRLLGEGMVGLVEEVTVQSREPPLICVRKKIARPKQLKLHQHIMAAFIREVKVMRQVDHRHCVHFLGSYTDNESVNILSMPVADMDLAAFLDKPIGDREWSILYKGIDCLCNGLLYLHNKKIRHEDSKPQNILVHGNNILLTDFGFSLDFSDDSVSTTTGRPSAWTIRYSAPEVLDSKPRNRASDIFSLGCVLIEMVSGLYGHGLSKAKEHWKRASNGQSSFARNPEATSSWLALLSDHPVSGRLKPIVDFLPALLATNRLDRPSAQAVVDRLRNLSLLLPDPSHLVNICCGPPPGWIGNFHPEHIGGSGLRRMRDSPFWSDIKSYFDTVAGNGMTHVVLDQRYSQVVAKHRYYSRKSGLTEPHPYITNVSAIKDACAILLVNSDKTRSMLDQSRSRTLDTDSVMPQILQTYTSCQVLFTALRTKVRIPNPEGFNAPKHARVSSTWQTRTVQISIVGHGRCRDDDRYFSSEFYVLAFKMFDEGYEPSKLGALLVDMSTMTVS</sequence>
<dbReference type="InterPro" id="IPR011009">
    <property type="entry name" value="Kinase-like_dom_sf"/>
</dbReference>
<dbReference type="PROSITE" id="PS50011">
    <property type="entry name" value="PROTEIN_KINASE_DOM"/>
    <property type="match status" value="1"/>
</dbReference>
<dbReference type="OrthoDB" id="1915767at2759"/>
<evidence type="ECO:0000256" key="3">
    <source>
        <dbReference type="ARBA" id="ARBA00022679"/>
    </source>
</evidence>
<dbReference type="PANTHER" id="PTHR11584:SF369">
    <property type="entry name" value="MITOGEN-ACTIVATED PROTEIN KINASE KINASE KINASE 19-RELATED"/>
    <property type="match status" value="1"/>
</dbReference>
<protein>
    <recommendedName>
        <fullName evidence="8">Protein kinase domain-containing protein</fullName>
    </recommendedName>
</protein>
<dbReference type="EMBL" id="CAJRGZ010000025">
    <property type="protein sequence ID" value="CAG5181320.1"/>
    <property type="molecule type" value="Genomic_DNA"/>
</dbReference>
<proteinExistence type="inferred from homology"/>
<keyword evidence="10" id="KW-1185">Reference proteome</keyword>
<dbReference type="CDD" id="cd00180">
    <property type="entry name" value="PKc"/>
    <property type="match status" value="1"/>
</dbReference>
<dbReference type="SUPFAM" id="SSF56112">
    <property type="entry name" value="Protein kinase-like (PK-like)"/>
    <property type="match status" value="1"/>
</dbReference>
<dbReference type="GeneID" id="67021954"/>
<gene>
    <name evidence="9" type="ORF">ALTATR162_LOCUS9703</name>
</gene>
<dbReference type="GO" id="GO:0004674">
    <property type="term" value="F:protein serine/threonine kinase activity"/>
    <property type="evidence" value="ECO:0007669"/>
    <property type="project" value="UniProtKB-KW"/>
</dbReference>
<keyword evidence="6" id="KW-0067">ATP-binding</keyword>
<comment type="caution">
    <text evidence="9">The sequence shown here is derived from an EMBL/GenBank/DDBJ whole genome shotgun (WGS) entry which is preliminary data.</text>
</comment>
<dbReference type="GO" id="GO:0005524">
    <property type="term" value="F:ATP binding"/>
    <property type="evidence" value="ECO:0007669"/>
    <property type="project" value="UniProtKB-KW"/>
</dbReference>
<evidence type="ECO:0000256" key="4">
    <source>
        <dbReference type="ARBA" id="ARBA00022741"/>
    </source>
</evidence>
<dbReference type="AlphaFoldDB" id="A0A8J2IEN2"/>
<dbReference type="InterPro" id="IPR000719">
    <property type="entry name" value="Prot_kinase_dom"/>
</dbReference>
<accession>A0A8J2IEN2</accession>
<feature type="compositionally biased region" description="Polar residues" evidence="7">
    <location>
        <begin position="131"/>
        <end position="142"/>
    </location>
</feature>
<organism evidence="9 10">
    <name type="scientific">Alternaria atra</name>
    <dbReference type="NCBI Taxonomy" id="119953"/>
    <lineage>
        <taxon>Eukaryota</taxon>
        <taxon>Fungi</taxon>
        <taxon>Dikarya</taxon>
        <taxon>Ascomycota</taxon>
        <taxon>Pezizomycotina</taxon>
        <taxon>Dothideomycetes</taxon>
        <taxon>Pleosporomycetidae</taxon>
        <taxon>Pleosporales</taxon>
        <taxon>Pleosporineae</taxon>
        <taxon>Pleosporaceae</taxon>
        <taxon>Alternaria</taxon>
        <taxon>Alternaria sect. Ulocladioides</taxon>
    </lineage>
</organism>
<dbReference type="PANTHER" id="PTHR11584">
    <property type="entry name" value="SERINE/THREONINE PROTEIN KINASE"/>
    <property type="match status" value="1"/>
</dbReference>
<evidence type="ECO:0000256" key="1">
    <source>
        <dbReference type="ARBA" id="ARBA00006529"/>
    </source>
</evidence>
<comment type="similarity">
    <text evidence="1">Belongs to the protein kinase superfamily. STE Ser/Thr protein kinase family. MAP kinase kinase kinase subfamily.</text>
</comment>
<dbReference type="Gene3D" id="1.10.510.10">
    <property type="entry name" value="Transferase(Phosphotransferase) domain 1"/>
    <property type="match status" value="1"/>
</dbReference>
<dbReference type="Gene3D" id="3.30.200.20">
    <property type="entry name" value="Phosphorylase Kinase, domain 1"/>
    <property type="match status" value="1"/>
</dbReference>
<evidence type="ECO:0000256" key="2">
    <source>
        <dbReference type="ARBA" id="ARBA00022527"/>
    </source>
</evidence>
<evidence type="ECO:0000313" key="9">
    <source>
        <dbReference type="EMBL" id="CAG5181320.1"/>
    </source>
</evidence>
<keyword evidence="5" id="KW-0418">Kinase</keyword>
<name>A0A8J2IEN2_9PLEO</name>
<dbReference type="Pfam" id="PF00069">
    <property type="entry name" value="Pkinase"/>
    <property type="match status" value="1"/>
</dbReference>
<keyword evidence="4" id="KW-0547">Nucleotide-binding</keyword>
<evidence type="ECO:0000256" key="5">
    <source>
        <dbReference type="ARBA" id="ARBA00022777"/>
    </source>
</evidence>
<feature type="domain" description="Protein kinase" evidence="8">
    <location>
        <begin position="290"/>
        <end position="571"/>
    </location>
</feature>
<evidence type="ECO:0000256" key="7">
    <source>
        <dbReference type="SAM" id="MobiDB-lite"/>
    </source>
</evidence>